<dbReference type="GO" id="GO:0004803">
    <property type="term" value="F:transposase activity"/>
    <property type="evidence" value="ECO:0007669"/>
    <property type="project" value="InterPro"/>
</dbReference>
<dbReference type="Pfam" id="PF01609">
    <property type="entry name" value="DDE_Tnp_1"/>
    <property type="match status" value="1"/>
</dbReference>
<proteinExistence type="predicted"/>
<organism evidence="2">
    <name type="scientific">Pseudomonas aeruginosa</name>
    <dbReference type="NCBI Taxonomy" id="287"/>
    <lineage>
        <taxon>Bacteria</taxon>
        <taxon>Pseudomonadati</taxon>
        <taxon>Pseudomonadota</taxon>
        <taxon>Gammaproteobacteria</taxon>
        <taxon>Pseudomonadales</taxon>
        <taxon>Pseudomonadaceae</taxon>
        <taxon>Pseudomonas</taxon>
    </lineage>
</organism>
<reference evidence="2" key="1">
    <citation type="journal article" date="2002" name="J. Bacteriol.">
        <title>Gene islands integrated into tRNA(Gly) genes confer genome diversity on a Pseudomonas aeruginosa clone.</title>
        <authorList>
            <person name="Larbig K.D."/>
            <person name="Christmann A."/>
            <person name="Johann A."/>
            <person name="Klockgether J."/>
            <person name="Hartsch T."/>
            <person name="Merkl R."/>
            <person name="Wiehlmann L."/>
            <person name="Fritz H.-J."/>
            <person name="Tuemmler B."/>
        </authorList>
    </citation>
    <scope>NUCLEOTIDE SEQUENCE</scope>
    <source>
        <strain evidence="2">SG17M</strain>
    </source>
</reference>
<dbReference type="GO" id="GO:0006313">
    <property type="term" value="P:DNA transposition"/>
    <property type="evidence" value="ECO:0007669"/>
    <property type="project" value="InterPro"/>
</dbReference>
<sequence length="161" mass="17774">MHSVVDTAANVADASRINKLLHGEENVACPDARYTGTEKRPEHESREVIWLIAARRSTYKQLNKRSALDKVKRKIEKAKGTGHGRTAVPSDQAAVRLREVPLPGPGEEHRATGHLVRPVEPMDDTSALAGRHRRCAPVKRRNPVKNRVSALIGGSCRTEPQ</sequence>
<accession>Q8GPX1</accession>
<dbReference type="GO" id="GO:0003677">
    <property type="term" value="F:DNA binding"/>
    <property type="evidence" value="ECO:0007669"/>
    <property type="project" value="InterPro"/>
</dbReference>
<evidence type="ECO:0000259" key="1">
    <source>
        <dbReference type="Pfam" id="PF01609"/>
    </source>
</evidence>
<dbReference type="AlphaFoldDB" id="Q8GPX1"/>
<feature type="domain" description="Transposase IS4-like" evidence="1">
    <location>
        <begin position="1"/>
        <end position="77"/>
    </location>
</feature>
<dbReference type="InterPro" id="IPR002559">
    <property type="entry name" value="Transposase_11"/>
</dbReference>
<evidence type="ECO:0000313" key="2">
    <source>
        <dbReference type="EMBL" id="AAN62253.1"/>
    </source>
</evidence>
<dbReference type="EMBL" id="AF440524">
    <property type="protein sequence ID" value="AAN62253.1"/>
    <property type="molecule type" value="Genomic_DNA"/>
</dbReference>
<protein>
    <submittedName>
        <fullName evidence="2">Uncharacterized protein ORF SG31</fullName>
    </submittedName>
</protein>
<name>Q8GPX1_PSEAI</name>
<gene>
    <name evidence="2" type="primary">ORF SG31</name>
</gene>